<evidence type="ECO:0000313" key="2">
    <source>
        <dbReference type="Proteomes" id="UP000682202"/>
    </source>
</evidence>
<name>A0A975K0P3_9MYCO</name>
<sequence>MAGFVEGAHMASFGSQLLAAALAGIPAGEQPLTHVAELPPPPGRTSS</sequence>
<evidence type="ECO:0000313" key="1">
    <source>
        <dbReference type="EMBL" id="QUR69210.1"/>
    </source>
</evidence>
<protein>
    <submittedName>
        <fullName evidence="1">Uncharacterized protein</fullName>
    </submittedName>
</protein>
<dbReference type="KEGG" id="mspg:F6B93_20920"/>
<accession>A0A975K0P3</accession>
<gene>
    <name evidence="1" type="ORF">F6B93_20920</name>
</gene>
<dbReference type="Proteomes" id="UP000682202">
    <property type="component" value="Chromosome"/>
</dbReference>
<keyword evidence="2" id="KW-1185">Reference proteome</keyword>
<organism evidence="1 2">
    <name type="scientific">Mycobacterium spongiae</name>
    <dbReference type="NCBI Taxonomy" id="886343"/>
    <lineage>
        <taxon>Bacteria</taxon>
        <taxon>Bacillati</taxon>
        <taxon>Actinomycetota</taxon>
        <taxon>Actinomycetes</taxon>
        <taxon>Mycobacteriales</taxon>
        <taxon>Mycobacteriaceae</taxon>
        <taxon>Mycobacterium</taxon>
    </lineage>
</organism>
<dbReference type="AlphaFoldDB" id="A0A975K0P3"/>
<reference evidence="1" key="1">
    <citation type="submission" date="2019-12" db="EMBL/GenBank/DDBJ databases">
        <title>Mycobacterium spongiae sp. nov.</title>
        <authorList>
            <person name="Stinear T."/>
        </authorList>
    </citation>
    <scope>NUCLEOTIDE SEQUENCE</scope>
    <source>
        <strain evidence="1">FSD4b-SM</strain>
    </source>
</reference>
<dbReference type="EMBL" id="CP046600">
    <property type="protein sequence ID" value="QUR69210.1"/>
    <property type="molecule type" value="Genomic_DNA"/>
</dbReference>
<proteinExistence type="predicted"/>